<feature type="domain" description="HD" evidence="1">
    <location>
        <begin position="149"/>
        <end position="271"/>
    </location>
</feature>
<keyword evidence="4" id="KW-1185">Reference proteome</keyword>
<evidence type="ECO:0000313" key="3">
    <source>
        <dbReference type="EMBL" id="SFQ09623.1"/>
    </source>
</evidence>
<dbReference type="CDD" id="cd00077">
    <property type="entry name" value="HDc"/>
    <property type="match status" value="1"/>
</dbReference>
<dbReference type="PROSITE" id="PS51831">
    <property type="entry name" value="HD"/>
    <property type="match status" value="1"/>
</dbReference>
<gene>
    <name evidence="3" type="ORF">SAMN04487928_11859</name>
</gene>
<dbReference type="EMBL" id="FOXO01000018">
    <property type="protein sequence ID" value="SFQ09623.1"/>
    <property type="molecule type" value="Genomic_DNA"/>
</dbReference>
<organism evidence="3 4">
    <name type="scientific">Butyrivibrio proteoclasticus</name>
    <dbReference type="NCBI Taxonomy" id="43305"/>
    <lineage>
        <taxon>Bacteria</taxon>
        <taxon>Bacillati</taxon>
        <taxon>Bacillota</taxon>
        <taxon>Clostridia</taxon>
        <taxon>Lachnospirales</taxon>
        <taxon>Lachnospiraceae</taxon>
        <taxon>Butyrivibrio</taxon>
    </lineage>
</organism>
<dbReference type="PANTHER" id="PTHR43155:SF2">
    <property type="entry name" value="CYCLIC DI-GMP PHOSPHODIESTERASE PA4108"/>
    <property type="match status" value="1"/>
</dbReference>
<dbReference type="RefSeq" id="WP_074889137.1">
    <property type="nucleotide sequence ID" value="NZ_FOXO01000018.1"/>
</dbReference>
<proteinExistence type="predicted"/>
<feature type="domain" description="HD-GYP" evidence="2">
    <location>
        <begin position="127"/>
        <end position="322"/>
    </location>
</feature>
<dbReference type="InterPro" id="IPR003607">
    <property type="entry name" value="HD/PDEase_dom"/>
</dbReference>
<dbReference type="Gene3D" id="1.10.3210.10">
    <property type="entry name" value="Hypothetical protein af1432"/>
    <property type="match status" value="1"/>
</dbReference>
<reference evidence="4" key="1">
    <citation type="submission" date="2016-10" db="EMBL/GenBank/DDBJ databases">
        <authorList>
            <person name="Varghese N."/>
            <person name="Submissions S."/>
        </authorList>
    </citation>
    <scope>NUCLEOTIDE SEQUENCE [LARGE SCALE GENOMIC DNA]</scope>
    <source>
        <strain evidence="4">P18</strain>
    </source>
</reference>
<name>A0A1I5VQC5_9FIRM</name>
<protein>
    <submittedName>
        <fullName evidence="3">HDIG domain-containing protein</fullName>
    </submittedName>
</protein>
<dbReference type="OrthoDB" id="9804747at2"/>
<dbReference type="SUPFAM" id="SSF109604">
    <property type="entry name" value="HD-domain/PDEase-like"/>
    <property type="match status" value="1"/>
</dbReference>
<dbReference type="InterPro" id="IPR037522">
    <property type="entry name" value="HD_GYP_dom"/>
</dbReference>
<dbReference type="InterPro" id="IPR006675">
    <property type="entry name" value="HDIG_dom"/>
</dbReference>
<dbReference type="AlphaFoldDB" id="A0A1I5VQC5"/>
<dbReference type="Proteomes" id="UP000182624">
    <property type="component" value="Unassembled WGS sequence"/>
</dbReference>
<evidence type="ECO:0000259" key="1">
    <source>
        <dbReference type="PROSITE" id="PS51831"/>
    </source>
</evidence>
<dbReference type="PROSITE" id="PS51832">
    <property type="entry name" value="HD_GYP"/>
    <property type="match status" value="1"/>
</dbReference>
<dbReference type="NCBIfam" id="TIGR00277">
    <property type="entry name" value="HDIG"/>
    <property type="match status" value="1"/>
</dbReference>
<evidence type="ECO:0000313" key="4">
    <source>
        <dbReference type="Proteomes" id="UP000182624"/>
    </source>
</evidence>
<sequence>MKAIDRKSLKPGMILAKDVHVNAQKIVLLSKGDIISRKDLAKLAFYSIDEVYIEDEIVTVSTNESDANYNGSYTRLDRIKATPEFQEFKKSFEECSESFKNSINDVILKSKEFKVGDLMAPIYRLLKKNPNTNVVFDMLHNLREYDDATYTHCINVALISNILAKWLKMDDTEIDIATQAGLFHDIGKVMIPEDIIKKPGKLTEKEYEEIKKHPQIGYDVLKDQPVSNHVKNAALMHHERCDGTGYPQGLKAPQIDRYAKLVSIADVYDAMTSARYYREPLCPFTAIELFEENGFTKYDSEMIMTFLKNIVNTYISSTVKLSSGEIGEIIFVNQDSLSKPTVRIGDDYIDLSKRKGVTIEKIL</sequence>
<evidence type="ECO:0000259" key="2">
    <source>
        <dbReference type="PROSITE" id="PS51832"/>
    </source>
</evidence>
<dbReference type="Pfam" id="PF13487">
    <property type="entry name" value="HD_5"/>
    <property type="match status" value="1"/>
</dbReference>
<dbReference type="PANTHER" id="PTHR43155">
    <property type="entry name" value="CYCLIC DI-GMP PHOSPHODIESTERASE PA4108-RELATED"/>
    <property type="match status" value="1"/>
</dbReference>
<dbReference type="InterPro" id="IPR006674">
    <property type="entry name" value="HD_domain"/>
</dbReference>
<dbReference type="SMART" id="SM00471">
    <property type="entry name" value="HDc"/>
    <property type="match status" value="1"/>
</dbReference>
<accession>A0A1I5VQC5</accession>